<organism evidence="2 3">
    <name type="scientific">Streptoalloteichus hindustanus</name>
    <dbReference type="NCBI Taxonomy" id="2017"/>
    <lineage>
        <taxon>Bacteria</taxon>
        <taxon>Bacillati</taxon>
        <taxon>Actinomycetota</taxon>
        <taxon>Actinomycetes</taxon>
        <taxon>Pseudonocardiales</taxon>
        <taxon>Pseudonocardiaceae</taxon>
        <taxon>Streptoalloteichus</taxon>
    </lineage>
</organism>
<dbReference type="Proteomes" id="UP000184501">
    <property type="component" value="Unassembled WGS sequence"/>
</dbReference>
<dbReference type="SUPFAM" id="SSF48452">
    <property type="entry name" value="TPR-like"/>
    <property type="match status" value="1"/>
</dbReference>
<dbReference type="RefSeq" id="WP_073483359.1">
    <property type="nucleotide sequence ID" value="NZ_FQVN01000004.1"/>
</dbReference>
<dbReference type="Gene3D" id="1.25.40.10">
    <property type="entry name" value="Tetratricopeptide repeat domain"/>
    <property type="match status" value="2"/>
</dbReference>
<evidence type="ECO:0000256" key="1">
    <source>
        <dbReference type="SAM" id="MobiDB-lite"/>
    </source>
</evidence>
<dbReference type="InterPro" id="IPR011990">
    <property type="entry name" value="TPR-like_helical_dom_sf"/>
</dbReference>
<feature type="region of interest" description="Disordered" evidence="1">
    <location>
        <begin position="690"/>
        <end position="713"/>
    </location>
</feature>
<dbReference type="EMBL" id="FQVN01000004">
    <property type="protein sequence ID" value="SHF63824.1"/>
    <property type="molecule type" value="Genomic_DNA"/>
</dbReference>
<proteinExistence type="predicted"/>
<gene>
    <name evidence="2" type="ORF">SAMN05444320_104362</name>
</gene>
<sequence length="713" mass="77274">MSHDQPRPPVNQVTAHTIGLSIQAGDIHGGLHLHSPAPHQPHPVPRQLPLPPPVLLGRDRELTQLDTWAGQRSDPMLVVITGPAGIGKTALAVHWLTRRAKESFPDGQLYVDLAGTDPVQDPLPPSDVLGAFLRALGHPPQHLPVGLEGRAALYRALTADKALAVLLDRPLSAAQVRPLLPGSPRSAVLVASRATLSGLTLDGARKIALSPLAPDAAHQVLRRGAGPRADAEPEALRQIVGWCAGLPHTLALLAAHLTVRRHLTLGQLATTLSATDPTSGVIPVMYEELSFEAQQAHRLLALHPGPAYHPDAAAALLGIGRDRAGQVLAELTHVRLLDQHHGRLRQPEPVRVDALDRVRAQDTVHTRLLAVRRVVEWYLDHAVAAAYRLRPTRAWIGDRFQNLPTTQAGAAETVAWLEAERVNLTTATLVAAGHGWHTLTWQLCEALWPLWLHTRHHLDWARTHLVGIAAARHDAHPAAEARLRTQLAHAYLDQHRHTEAHEHITPALELARQAGHQAVEATALEQLGALAHARGQHTRALTLMRQALAMAEHHGHPRAAALRRAHVGRILLDLGQHRDAIGELTTARRDLEALADGTAVARVLRPLALAHHHAGDTTHAVLLLHRARDLLGSIGAHHDLGAVYHLLGDLAEGAGDAAAARAHWRQALHHYQAIAHRDAAVLKARLGVQRHVPKNSDPRDSDPRDSDEPGGDR</sequence>
<protein>
    <submittedName>
        <fullName evidence="2">NB-ARC domain-containing protein</fullName>
    </submittedName>
</protein>
<dbReference type="PANTHER" id="PTHR47691">
    <property type="entry name" value="REGULATOR-RELATED"/>
    <property type="match status" value="1"/>
</dbReference>
<dbReference type="Gene3D" id="3.40.50.300">
    <property type="entry name" value="P-loop containing nucleotide triphosphate hydrolases"/>
    <property type="match status" value="1"/>
</dbReference>
<dbReference type="Pfam" id="PF13424">
    <property type="entry name" value="TPR_12"/>
    <property type="match status" value="1"/>
</dbReference>
<evidence type="ECO:0000313" key="3">
    <source>
        <dbReference type="Proteomes" id="UP000184501"/>
    </source>
</evidence>
<evidence type="ECO:0000313" key="2">
    <source>
        <dbReference type="EMBL" id="SHF63824.1"/>
    </source>
</evidence>
<dbReference type="GO" id="GO:0043531">
    <property type="term" value="F:ADP binding"/>
    <property type="evidence" value="ECO:0007669"/>
    <property type="project" value="InterPro"/>
</dbReference>
<dbReference type="SMART" id="SM00028">
    <property type="entry name" value="TPR"/>
    <property type="match status" value="4"/>
</dbReference>
<dbReference type="SUPFAM" id="SSF52540">
    <property type="entry name" value="P-loop containing nucleoside triphosphate hydrolases"/>
    <property type="match status" value="1"/>
</dbReference>
<name>A0A1M5DA19_STRHI</name>
<dbReference type="InterPro" id="IPR019734">
    <property type="entry name" value="TPR_rpt"/>
</dbReference>
<dbReference type="InterPro" id="IPR027417">
    <property type="entry name" value="P-loop_NTPase"/>
</dbReference>
<feature type="compositionally biased region" description="Basic and acidic residues" evidence="1">
    <location>
        <begin position="694"/>
        <end position="713"/>
    </location>
</feature>
<dbReference type="PANTHER" id="PTHR47691:SF3">
    <property type="entry name" value="HTH-TYPE TRANSCRIPTIONAL REGULATOR RV0890C-RELATED"/>
    <property type="match status" value="1"/>
</dbReference>
<dbReference type="OrthoDB" id="3311584at2"/>
<dbReference type="AlphaFoldDB" id="A0A1M5DA19"/>
<accession>A0A1M5DA19</accession>
<keyword evidence="3" id="KW-1185">Reference proteome</keyword>
<reference evidence="2 3" key="1">
    <citation type="submission" date="2016-11" db="EMBL/GenBank/DDBJ databases">
        <authorList>
            <person name="Jaros S."/>
            <person name="Januszkiewicz K."/>
            <person name="Wedrychowicz H."/>
        </authorList>
    </citation>
    <scope>NUCLEOTIDE SEQUENCE [LARGE SCALE GENOMIC DNA]</scope>
    <source>
        <strain evidence="2 3">DSM 44523</strain>
    </source>
</reference>
<dbReference type="STRING" id="2017.SAMN05444320_104362"/>